<keyword evidence="4" id="KW-1185">Reference proteome</keyword>
<dbReference type="Proteomes" id="UP000095705">
    <property type="component" value="Unassembled WGS sequence"/>
</dbReference>
<feature type="transmembrane region" description="Helical" evidence="2">
    <location>
        <begin position="392"/>
        <end position="414"/>
    </location>
</feature>
<keyword evidence="2" id="KW-1133">Transmembrane helix</keyword>
<feature type="transmembrane region" description="Helical" evidence="2">
    <location>
        <begin position="113"/>
        <end position="133"/>
    </location>
</feature>
<sequence>MTQLTPSPAGTEGARDAGDPLAEGRSRAGWWHARWVVPSALAVGYALSVLFRLSLVTDQDHPTVSPDEQMYLVMARFLAGRPTTEIPGDQIIPSGYSLLISPALRLTQEPVHAYHLIMGINALVSCLMLPLAYWALRRLNVSRPVSYAVGVAAATLPTVLFYTQYAMADTPLPVLVLLWLIGVHGLFSEGSGRRRVWFGLLAGLAAGYCLLTHDRGGVIIALTAVVLLAALAFNWAPRVASALALASLGVMFVVKKLMTAWLMARIDGARPSEVGNAVFDTLANTQLMRRTVMRCVGHLWYFMTSTWGLGALALVVCVYVVFSKRFGLADRVVAFLMVALLAGITLAAAAGLPADGRIDTITYARYLSPLAPVYILVAMAALYRVRGWKKIAALGTAASAVTLVLLAVLLRLAGAELVKSYFVVWGLPDATFLSSLWPANGDWGGFHAGRTTVIALLVLAVVLLLRLLAGNRRAALATGVAGLSLAVFAGVASAAITERITEPRTKGTQGIAAGFIEAAGIRPGDRMVMDDGLVWEIRATMTFMVLDGRVWSRALNKNAPVPAEADVAVFALADQQAPATDSWRNAPAGWHVDRDVREHQFVVWRRR</sequence>
<protein>
    <recommendedName>
        <fullName evidence="5">Phospholipid carrier-dependent glycosyltransferase</fullName>
    </recommendedName>
</protein>
<reference evidence="3 4" key="1">
    <citation type="submission" date="2016-08" db="EMBL/GenBank/DDBJ databases">
        <title>The complete genome of Streptomyces subrutilus 10-1-1.</title>
        <authorList>
            <person name="Chen X."/>
        </authorList>
    </citation>
    <scope>NUCLEOTIDE SEQUENCE [LARGE SCALE GENOMIC DNA]</scope>
    <source>
        <strain evidence="3 4">10-1-1</strain>
    </source>
</reference>
<dbReference type="OrthoDB" id="3462168at2"/>
<organism evidence="3 4">
    <name type="scientific">Streptomyces subrutilus</name>
    <dbReference type="NCBI Taxonomy" id="36818"/>
    <lineage>
        <taxon>Bacteria</taxon>
        <taxon>Bacillati</taxon>
        <taxon>Actinomycetota</taxon>
        <taxon>Actinomycetes</taxon>
        <taxon>Kitasatosporales</taxon>
        <taxon>Streptomycetaceae</taxon>
        <taxon>Streptomyces</taxon>
    </lineage>
</organism>
<evidence type="ECO:0000313" key="3">
    <source>
        <dbReference type="EMBL" id="OEJ30416.1"/>
    </source>
</evidence>
<dbReference type="AlphaFoldDB" id="A0A1E5PLG0"/>
<gene>
    <name evidence="3" type="ORF">BGK67_02760</name>
</gene>
<feature type="transmembrane region" description="Helical" evidence="2">
    <location>
        <begin position="334"/>
        <end position="354"/>
    </location>
</feature>
<evidence type="ECO:0008006" key="5">
    <source>
        <dbReference type="Google" id="ProtNLM"/>
    </source>
</evidence>
<dbReference type="EMBL" id="MEHK01000001">
    <property type="protein sequence ID" value="OEJ30416.1"/>
    <property type="molecule type" value="Genomic_DNA"/>
</dbReference>
<feature type="region of interest" description="Disordered" evidence="1">
    <location>
        <begin position="1"/>
        <end position="21"/>
    </location>
</feature>
<feature type="transmembrane region" description="Helical" evidence="2">
    <location>
        <begin position="243"/>
        <end position="264"/>
    </location>
</feature>
<keyword evidence="2" id="KW-0472">Membrane</keyword>
<feature type="transmembrane region" description="Helical" evidence="2">
    <location>
        <begin position="145"/>
        <end position="165"/>
    </location>
</feature>
<dbReference type="RefSeq" id="WP_069918561.1">
    <property type="nucleotide sequence ID" value="NZ_MEHK01000001.1"/>
</dbReference>
<keyword evidence="2" id="KW-0812">Transmembrane</keyword>
<name>A0A1E5PLG0_9ACTN</name>
<comment type="caution">
    <text evidence="3">The sequence shown here is derived from an EMBL/GenBank/DDBJ whole genome shotgun (WGS) entry which is preliminary data.</text>
</comment>
<feature type="transmembrane region" description="Helical" evidence="2">
    <location>
        <begin position="475"/>
        <end position="496"/>
    </location>
</feature>
<evidence type="ECO:0000256" key="1">
    <source>
        <dbReference type="SAM" id="MobiDB-lite"/>
    </source>
</evidence>
<feature type="transmembrane region" description="Helical" evidence="2">
    <location>
        <begin position="171"/>
        <end position="187"/>
    </location>
</feature>
<evidence type="ECO:0000256" key="2">
    <source>
        <dbReference type="SAM" id="Phobius"/>
    </source>
</evidence>
<proteinExistence type="predicted"/>
<feature type="transmembrane region" description="Helical" evidence="2">
    <location>
        <begin position="35"/>
        <end position="55"/>
    </location>
</feature>
<evidence type="ECO:0000313" key="4">
    <source>
        <dbReference type="Proteomes" id="UP000095705"/>
    </source>
</evidence>
<feature type="transmembrane region" description="Helical" evidence="2">
    <location>
        <begin position="219"/>
        <end position="236"/>
    </location>
</feature>
<accession>A0A1E5PLG0</accession>
<feature type="transmembrane region" description="Helical" evidence="2">
    <location>
        <begin position="366"/>
        <end position="385"/>
    </location>
</feature>
<feature type="transmembrane region" description="Helical" evidence="2">
    <location>
        <begin position="299"/>
        <end position="322"/>
    </location>
</feature>
<feature type="transmembrane region" description="Helical" evidence="2">
    <location>
        <begin position="451"/>
        <end position="469"/>
    </location>
</feature>
<feature type="transmembrane region" description="Helical" evidence="2">
    <location>
        <begin position="196"/>
        <end position="213"/>
    </location>
</feature>